<dbReference type="OrthoDB" id="191139at2759"/>
<dbReference type="Pfam" id="PF13602">
    <property type="entry name" value="ADH_zinc_N_2"/>
    <property type="match status" value="1"/>
</dbReference>
<dbReference type="AlphaFoldDB" id="A0A017S202"/>
<dbReference type="PANTHER" id="PTHR11695">
    <property type="entry name" value="ALCOHOL DEHYDROGENASE RELATED"/>
    <property type="match status" value="1"/>
</dbReference>
<protein>
    <submittedName>
        <fullName evidence="2">Alcohol dehydrogenase</fullName>
    </submittedName>
</protein>
<evidence type="ECO:0000313" key="3">
    <source>
        <dbReference type="Proteomes" id="UP000019804"/>
    </source>
</evidence>
<dbReference type="Gene3D" id="3.90.180.10">
    <property type="entry name" value="Medium-chain alcohol dehydrogenases, catalytic domain"/>
    <property type="match status" value="1"/>
</dbReference>
<dbReference type="CDD" id="cd05289">
    <property type="entry name" value="MDR_like_2"/>
    <property type="match status" value="1"/>
</dbReference>
<evidence type="ECO:0000313" key="2">
    <source>
        <dbReference type="EMBL" id="EYE91043.1"/>
    </source>
</evidence>
<proteinExistence type="predicted"/>
<keyword evidence="3" id="KW-1185">Reference proteome</keyword>
<organism evidence="2 3">
    <name type="scientific">Aspergillus ruber (strain CBS 135680)</name>
    <dbReference type="NCBI Taxonomy" id="1388766"/>
    <lineage>
        <taxon>Eukaryota</taxon>
        <taxon>Fungi</taxon>
        <taxon>Dikarya</taxon>
        <taxon>Ascomycota</taxon>
        <taxon>Pezizomycotina</taxon>
        <taxon>Eurotiomycetes</taxon>
        <taxon>Eurotiomycetidae</taxon>
        <taxon>Eurotiales</taxon>
        <taxon>Aspergillaceae</taxon>
        <taxon>Aspergillus</taxon>
        <taxon>Aspergillus subgen. Aspergillus</taxon>
    </lineage>
</organism>
<dbReference type="SMART" id="SM00829">
    <property type="entry name" value="PKS_ER"/>
    <property type="match status" value="1"/>
</dbReference>
<dbReference type="SUPFAM" id="SSF51735">
    <property type="entry name" value="NAD(P)-binding Rossmann-fold domains"/>
    <property type="match status" value="1"/>
</dbReference>
<dbReference type="InterPro" id="IPR020843">
    <property type="entry name" value="ER"/>
</dbReference>
<evidence type="ECO:0000259" key="1">
    <source>
        <dbReference type="SMART" id="SM00829"/>
    </source>
</evidence>
<dbReference type="InterPro" id="IPR011032">
    <property type="entry name" value="GroES-like_sf"/>
</dbReference>
<dbReference type="Gene3D" id="3.40.50.720">
    <property type="entry name" value="NAD(P)-binding Rossmann-like Domain"/>
    <property type="match status" value="1"/>
</dbReference>
<dbReference type="InterPro" id="IPR013154">
    <property type="entry name" value="ADH-like_N"/>
</dbReference>
<dbReference type="EMBL" id="KK088449">
    <property type="protein sequence ID" value="EYE91043.1"/>
    <property type="molecule type" value="Genomic_DNA"/>
</dbReference>
<dbReference type="Proteomes" id="UP000019804">
    <property type="component" value="Unassembled WGS sequence"/>
</dbReference>
<dbReference type="GeneID" id="63701038"/>
<dbReference type="InterPro" id="IPR050700">
    <property type="entry name" value="YIM1/Zinc_Alcohol_DH_Fams"/>
</dbReference>
<dbReference type="Pfam" id="PF08240">
    <property type="entry name" value="ADH_N"/>
    <property type="match status" value="1"/>
</dbReference>
<dbReference type="PANTHER" id="PTHR11695:SF294">
    <property type="entry name" value="RETICULON-4-INTERACTING PROTEIN 1, MITOCHONDRIAL"/>
    <property type="match status" value="1"/>
</dbReference>
<name>A0A017S202_ASPRC</name>
<dbReference type="InterPro" id="IPR036291">
    <property type="entry name" value="NAD(P)-bd_dom_sf"/>
</dbReference>
<dbReference type="STRING" id="1388766.A0A017S202"/>
<dbReference type="HOGENOM" id="CLU_026673_3_3_1"/>
<sequence>MLSVGISFHAKPSEYHLLELPQPEITDPKDVIIKVHAASINPVDLKKAEGVFKVALKDTFPYKIGYDAAGTVADIGTDVTRFKVGDAVYLRLPESHRGSWSEYAVCPERYIALKSSSLSFENAASIPLAATTAFQALKKYDGDLAGKTVFVPAGLGGTGLFACQLAKNVFHAGKVITTVSTSKVPKVPELLGKGTVDEIIDYKKVDPKSVIEHGSVDFLFDTNGLAMEYLCLMRSGSGCIISISTAPSGTQLQDSAVMRLPHHPTVPLVPRVALNVMDFTRKLRARRYGVSYSYMFLEPSGEDLDKLRGYSEEGKMKQVVGATVDMRDIAEVRKACQVVYSNQGGLGKMVIRVAKAGN</sequence>
<dbReference type="SUPFAM" id="SSF50129">
    <property type="entry name" value="GroES-like"/>
    <property type="match status" value="1"/>
</dbReference>
<gene>
    <name evidence="2" type="ORF">EURHEDRAFT_509351</name>
</gene>
<dbReference type="RefSeq" id="XP_040634733.1">
    <property type="nucleotide sequence ID" value="XM_040785914.1"/>
</dbReference>
<feature type="domain" description="Enoyl reductase (ER)" evidence="1">
    <location>
        <begin position="10"/>
        <end position="351"/>
    </location>
</feature>
<reference evidence="3" key="1">
    <citation type="journal article" date="2014" name="Nat. Commun.">
        <title>Genomic adaptations of the halophilic Dead Sea filamentous fungus Eurotium rubrum.</title>
        <authorList>
            <person name="Kis-Papo T."/>
            <person name="Weig A.R."/>
            <person name="Riley R."/>
            <person name="Persoh D."/>
            <person name="Salamov A."/>
            <person name="Sun H."/>
            <person name="Lipzen A."/>
            <person name="Wasser S.P."/>
            <person name="Rambold G."/>
            <person name="Grigoriev I.V."/>
            <person name="Nevo E."/>
        </authorList>
    </citation>
    <scope>NUCLEOTIDE SEQUENCE [LARGE SCALE GENOMIC DNA]</scope>
    <source>
        <strain evidence="3">CBS 135680</strain>
    </source>
</reference>
<dbReference type="GO" id="GO:0016491">
    <property type="term" value="F:oxidoreductase activity"/>
    <property type="evidence" value="ECO:0007669"/>
    <property type="project" value="InterPro"/>
</dbReference>
<accession>A0A017S202</accession>
<dbReference type="GO" id="GO:0005739">
    <property type="term" value="C:mitochondrion"/>
    <property type="evidence" value="ECO:0007669"/>
    <property type="project" value="TreeGrafter"/>
</dbReference>